<dbReference type="Gene3D" id="3.40.50.300">
    <property type="entry name" value="P-loop containing nucleotide triphosphate hydrolases"/>
    <property type="match status" value="2"/>
</dbReference>
<name>A0A2H0BSR2_9BACT</name>
<protein>
    <recommendedName>
        <fullName evidence="2">RecF/RecN/SMC N-terminal domain-containing protein</fullName>
    </recommendedName>
</protein>
<evidence type="ECO:0000259" key="2">
    <source>
        <dbReference type="Pfam" id="PF02463"/>
    </source>
</evidence>
<evidence type="ECO:0000313" key="4">
    <source>
        <dbReference type="Proteomes" id="UP000231581"/>
    </source>
</evidence>
<accession>A0A2H0BSR2</accession>
<dbReference type="AlphaFoldDB" id="A0A2H0BSR2"/>
<keyword evidence="1" id="KW-0175">Coiled coil</keyword>
<dbReference type="SUPFAM" id="SSF52540">
    <property type="entry name" value="P-loop containing nucleoside triphosphate hydrolases"/>
    <property type="match status" value="1"/>
</dbReference>
<dbReference type="PANTHER" id="PTHR43977">
    <property type="entry name" value="STRUCTURAL MAINTENANCE OF CHROMOSOMES PROTEIN 3"/>
    <property type="match status" value="1"/>
</dbReference>
<sequence length="740" mass="82651">MYLKRLEIQGFKTFAQKTVLEFMPDASGKRGVTVVVGPNGSGKSNIADAIRWVMGEQSLKLLRGKRSEDVIFSGSEKRTRSGFAEVTMTLASDGPGDAHPDLDLKEVEVTRRLYRDGHSEYEVNKQSARLTDVQLLLAQCGIGQRTYSVIGQGMIDHVLVASPTERKEFFDEAFGLRPFQLKKNQALNKIDDSKKNLVQSESLLREIEPRLKSLERQVNRLSQREALEEELQTLERAHYGYEWKRLSGRFNELTANVQNARSKEAALEKEASQLEADLVEMEKAVPVGEGFRELRQTLDGLVAKRASLREKQMKFETEQAIAEVRAEKPWAPLPLSKIIESVDTLRAKHETLDEILAAEKPDLSRLKPLAAELRSMSTELVGKLQRPAPEPEKAKQTDPKAAKQLAELTSELADITEQIAKTEAAMDAWNAREEGKRKHIFETQRKLSLKRAEGQAAERLASGAEVELARVETRRESFLQDIRLHAEALEKELDALAGTAKEPNIDASARIQKIRSQLEWIGGIDPETLKEHVETEERFEFLSKQIEDLRAGITALDTIVDELESTIRERSSIAFKKLDKEFSHFFKKLFDGGDAKLVEIAPTPEMDEEGNILEEVPEGAISGVEIQATPPGKRFKSIALLSGGERALTSIALICAIMATNPSPFVVLDEVDAALDETNSRKFAEIIVTLSTKTQFVVVTHNRATMTNANVLYGVTMGDDGVSKLLSVKMEEIENLRKNA</sequence>
<dbReference type="Proteomes" id="UP000231581">
    <property type="component" value="Unassembled WGS sequence"/>
</dbReference>
<dbReference type="Pfam" id="PF02463">
    <property type="entry name" value="SMC_N"/>
    <property type="match status" value="1"/>
</dbReference>
<gene>
    <name evidence="3" type="ORF">COX00_01830</name>
</gene>
<organism evidence="3 4">
    <name type="scientific">Candidatus Uhrbacteria bacterium CG22_combo_CG10-13_8_21_14_all_47_17</name>
    <dbReference type="NCBI Taxonomy" id="1975041"/>
    <lineage>
        <taxon>Bacteria</taxon>
        <taxon>Candidatus Uhriibacteriota</taxon>
    </lineage>
</organism>
<dbReference type="InterPro" id="IPR003395">
    <property type="entry name" value="RecF/RecN/SMC_N"/>
</dbReference>
<comment type="caution">
    <text evidence="3">The sequence shown here is derived from an EMBL/GenBank/DDBJ whole genome shotgun (WGS) entry which is preliminary data.</text>
</comment>
<feature type="coiled-coil region" evidence="1">
    <location>
        <begin position="405"/>
        <end position="432"/>
    </location>
</feature>
<dbReference type="EMBL" id="PCSZ01000039">
    <property type="protein sequence ID" value="PIP60681.1"/>
    <property type="molecule type" value="Genomic_DNA"/>
</dbReference>
<proteinExistence type="predicted"/>
<reference evidence="3 4" key="1">
    <citation type="submission" date="2017-09" db="EMBL/GenBank/DDBJ databases">
        <title>Depth-based differentiation of microbial function through sediment-hosted aquifers and enrichment of novel symbionts in the deep terrestrial subsurface.</title>
        <authorList>
            <person name="Probst A.J."/>
            <person name="Ladd B."/>
            <person name="Jarett J.K."/>
            <person name="Geller-Mcgrath D.E."/>
            <person name="Sieber C.M."/>
            <person name="Emerson J.B."/>
            <person name="Anantharaman K."/>
            <person name="Thomas B.C."/>
            <person name="Malmstrom R."/>
            <person name="Stieglmeier M."/>
            <person name="Klingl A."/>
            <person name="Woyke T."/>
            <person name="Ryan C.M."/>
            <person name="Banfield J.F."/>
        </authorList>
    </citation>
    <scope>NUCLEOTIDE SEQUENCE [LARGE SCALE GENOMIC DNA]</scope>
    <source>
        <strain evidence="3">CG22_combo_CG10-13_8_21_14_all_47_17</strain>
    </source>
</reference>
<feature type="domain" description="RecF/RecN/SMC N-terminal" evidence="2">
    <location>
        <begin position="2"/>
        <end position="723"/>
    </location>
</feature>
<evidence type="ECO:0000313" key="3">
    <source>
        <dbReference type="EMBL" id="PIP60681.1"/>
    </source>
</evidence>
<dbReference type="InterPro" id="IPR027417">
    <property type="entry name" value="P-loop_NTPase"/>
</dbReference>
<feature type="coiled-coil region" evidence="1">
    <location>
        <begin position="204"/>
        <end position="311"/>
    </location>
</feature>
<evidence type="ECO:0000256" key="1">
    <source>
        <dbReference type="SAM" id="Coils"/>
    </source>
</evidence>